<dbReference type="PANTHER" id="PTHR34216">
    <property type="match status" value="1"/>
</dbReference>
<dbReference type="GO" id="GO:0016810">
    <property type="term" value="F:hydrolase activity, acting on carbon-nitrogen (but not peptide) bonds"/>
    <property type="evidence" value="ECO:0007669"/>
    <property type="project" value="InterPro"/>
</dbReference>
<dbReference type="AlphaFoldDB" id="B8JE95"/>
<proteinExistence type="predicted"/>
<gene>
    <name evidence="4" type="ordered locus">A2cp1_2823</name>
</gene>
<dbReference type="CDD" id="cd10918">
    <property type="entry name" value="CE4_NodB_like_5s_6s"/>
    <property type="match status" value="1"/>
</dbReference>
<feature type="region of interest" description="Disordered" evidence="2">
    <location>
        <begin position="377"/>
        <end position="400"/>
    </location>
</feature>
<dbReference type="PROSITE" id="PS51677">
    <property type="entry name" value="NODB"/>
    <property type="match status" value="1"/>
</dbReference>
<dbReference type="KEGG" id="acp:A2cp1_2823"/>
<evidence type="ECO:0000256" key="1">
    <source>
        <dbReference type="ARBA" id="ARBA00022729"/>
    </source>
</evidence>
<dbReference type="GO" id="GO:0005975">
    <property type="term" value="P:carbohydrate metabolic process"/>
    <property type="evidence" value="ECO:0007669"/>
    <property type="project" value="InterPro"/>
</dbReference>
<evidence type="ECO:0000313" key="5">
    <source>
        <dbReference type="Proteomes" id="UP000007089"/>
    </source>
</evidence>
<dbReference type="InterPro" id="IPR002509">
    <property type="entry name" value="NODB_dom"/>
</dbReference>
<sequence>MPERADGSPRWIVRRALKVAVAGALRAAGAHRAVGTLRRRQAGGARVLVVSYHRVTHDYRASAREGLASLLVSAGTLRRQLEQLGRTRDLVSLADARRILAEPPGTARARDVVTVTFDDGYADVHGVALPILRALGAPATAFVVTGLVGTARRLPHDRIYAALAELTARGIPPERAGLPRGAQALLDACARAGPAATLDRLIARLPQPRLLEVADALAARVGLSDPDLPAGTRLLDWDEVRALQAGGVEVGGHTVTHAVLPHLPAGRARREIAGCRDALAERLGRPPRAFAYPNGYHTPAVRRLVADLGFQVAVTTEDAENVRGGDPLALRRKMVWENTTLGPAGYSPALATCNLEGVFTALGLVRPVPGEWRALAAAEEERARPPGRSPGPRRSRAAAG</sequence>
<evidence type="ECO:0000259" key="3">
    <source>
        <dbReference type="PROSITE" id="PS51677"/>
    </source>
</evidence>
<keyword evidence="5" id="KW-1185">Reference proteome</keyword>
<feature type="compositionally biased region" description="Basic residues" evidence="2">
    <location>
        <begin position="391"/>
        <end position="400"/>
    </location>
</feature>
<dbReference type="InterPro" id="IPR051398">
    <property type="entry name" value="Polysacch_Deacetylase"/>
</dbReference>
<dbReference type="PANTHER" id="PTHR34216:SF7">
    <property type="entry name" value="POLY-BETA-1,6-N-ACETYL-D-GLUCOSAMINE N-DEACETYLASE"/>
    <property type="match status" value="1"/>
</dbReference>
<dbReference type="EMBL" id="CP001359">
    <property type="protein sequence ID" value="ACL66160.1"/>
    <property type="molecule type" value="Genomic_DNA"/>
</dbReference>
<dbReference type="InterPro" id="IPR011330">
    <property type="entry name" value="Glyco_hydro/deAcase_b/a-brl"/>
</dbReference>
<reference evidence="4" key="1">
    <citation type="submission" date="2009-01" db="EMBL/GenBank/DDBJ databases">
        <title>Complete sequence of Anaeromyxobacter dehalogenans 2CP-1.</title>
        <authorList>
            <consortium name="US DOE Joint Genome Institute"/>
            <person name="Lucas S."/>
            <person name="Copeland A."/>
            <person name="Lapidus A."/>
            <person name="Glavina del Rio T."/>
            <person name="Dalin E."/>
            <person name="Tice H."/>
            <person name="Bruce D."/>
            <person name="Goodwin L."/>
            <person name="Pitluck S."/>
            <person name="Saunders E."/>
            <person name="Brettin T."/>
            <person name="Detter J.C."/>
            <person name="Han C."/>
            <person name="Larimer F."/>
            <person name="Land M."/>
            <person name="Hauser L."/>
            <person name="Kyrpides N."/>
            <person name="Ovchinnikova G."/>
            <person name="Beliaev A.S."/>
            <person name="Richardson P."/>
        </authorList>
    </citation>
    <scope>NUCLEOTIDE SEQUENCE</scope>
    <source>
        <strain evidence="4">2CP-1</strain>
    </source>
</reference>
<organism evidence="4 5">
    <name type="scientific">Anaeromyxobacter dehalogenans (strain ATCC BAA-258 / DSM 21875 / 2CP-1)</name>
    <dbReference type="NCBI Taxonomy" id="455488"/>
    <lineage>
        <taxon>Bacteria</taxon>
        <taxon>Pseudomonadati</taxon>
        <taxon>Myxococcota</taxon>
        <taxon>Myxococcia</taxon>
        <taxon>Myxococcales</taxon>
        <taxon>Cystobacterineae</taxon>
        <taxon>Anaeromyxobacteraceae</taxon>
        <taxon>Anaeromyxobacter</taxon>
    </lineage>
</organism>
<dbReference type="Proteomes" id="UP000007089">
    <property type="component" value="Chromosome"/>
</dbReference>
<dbReference type="Gene3D" id="3.20.20.370">
    <property type="entry name" value="Glycoside hydrolase/deacetylase"/>
    <property type="match status" value="1"/>
</dbReference>
<evidence type="ECO:0000256" key="2">
    <source>
        <dbReference type="SAM" id="MobiDB-lite"/>
    </source>
</evidence>
<dbReference type="Pfam" id="PF01522">
    <property type="entry name" value="Polysacc_deac_1"/>
    <property type="match status" value="1"/>
</dbReference>
<evidence type="ECO:0000313" key="4">
    <source>
        <dbReference type="EMBL" id="ACL66160.1"/>
    </source>
</evidence>
<accession>B8JE95</accession>
<dbReference type="SUPFAM" id="SSF88713">
    <property type="entry name" value="Glycoside hydrolase/deacetylase"/>
    <property type="match status" value="1"/>
</dbReference>
<dbReference type="RefSeq" id="WP_012633916.1">
    <property type="nucleotide sequence ID" value="NC_011891.1"/>
</dbReference>
<keyword evidence="1" id="KW-0732">Signal</keyword>
<name>B8JE95_ANAD2</name>
<feature type="domain" description="NodB homology" evidence="3">
    <location>
        <begin position="111"/>
        <end position="400"/>
    </location>
</feature>
<protein>
    <submittedName>
        <fullName evidence="4">Polysaccharide deacetylase</fullName>
    </submittedName>
</protein>
<dbReference type="HOGENOM" id="CLU_030024_1_1_7"/>